<dbReference type="Gene3D" id="3.40.50.300">
    <property type="entry name" value="P-loop containing nucleotide triphosphate hydrolases"/>
    <property type="match status" value="1"/>
</dbReference>
<protein>
    <submittedName>
        <fullName evidence="9">ABC transporter ATP-binding protein</fullName>
    </submittedName>
</protein>
<dbReference type="InterPro" id="IPR003439">
    <property type="entry name" value="ABC_transporter-like_ATP-bd"/>
</dbReference>
<accession>A0A4U7BSW4</accession>
<dbReference type="PROSITE" id="PS00211">
    <property type="entry name" value="ABC_TRANSPORTER_1"/>
    <property type="match status" value="1"/>
</dbReference>
<evidence type="ECO:0000313" key="9">
    <source>
        <dbReference type="EMBL" id="TKX31914.1"/>
    </source>
</evidence>
<dbReference type="InterPro" id="IPR027417">
    <property type="entry name" value="P-loop_NTPase"/>
</dbReference>
<dbReference type="PANTHER" id="PTHR43297">
    <property type="entry name" value="OLIGOPEPTIDE TRANSPORT ATP-BINDING PROTEIN APPD"/>
    <property type="match status" value="1"/>
</dbReference>
<dbReference type="EMBL" id="NXMA01000008">
    <property type="protein sequence ID" value="TKX31914.1"/>
    <property type="molecule type" value="Genomic_DNA"/>
</dbReference>
<keyword evidence="5" id="KW-0547">Nucleotide-binding</keyword>
<dbReference type="InterPro" id="IPR017871">
    <property type="entry name" value="ABC_transporter-like_CS"/>
</dbReference>
<dbReference type="OrthoDB" id="5357528at2"/>
<evidence type="ECO:0000256" key="3">
    <source>
        <dbReference type="ARBA" id="ARBA00022448"/>
    </source>
</evidence>
<evidence type="ECO:0000256" key="7">
    <source>
        <dbReference type="ARBA" id="ARBA00023136"/>
    </source>
</evidence>
<evidence type="ECO:0000256" key="5">
    <source>
        <dbReference type="ARBA" id="ARBA00022741"/>
    </source>
</evidence>
<evidence type="ECO:0000313" key="10">
    <source>
        <dbReference type="Proteomes" id="UP000310353"/>
    </source>
</evidence>
<dbReference type="GO" id="GO:0016887">
    <property type="term" value="F:ATP hydrolysis activity"/>
    <property type="evidence" value="ECO:0007669"/>
    <property type="project" value="InterPro"/>
</dbReference>
<dbReference type="SMART" id="SM00382">
    <property type="entry name" value="AAA"/>
    <property type="match status" value="1"/>
</dbReference>
<keyword evidence="4" id="KW-1003">Cell membrane</keyword>
<dbReference type="SUPFAM" id="SSF52540">
    <property type="entry name" value="P-loop containing nucleoside triphosphate hydrolases"/>
    <property type="match status" value="1"/>
</dbReference>
<feature type="domain" description="ABC transporter" evidence="8">
    <location>
        <begin position="6"/>
        <end position="240"/>
    </location>
</feature>
<dbReference type="PANTHER" id="PTHR43297:SF2">
    <property type="entry name" value="DIPEPTIDE TRANSPORT ATP-BINDING PROTEIN DPPD"/>
    <property type="match status" value="1"/>
</dbReference>
<evidence type="ECO:0000256" key="1">
    <source>
        <dbReference type="ARBA" id="ARBA00004417"/>
    </source>
</evidence>
<evidence type="ECO:0000256" key="2">
    <source>
        <dbReference type="ARBA" id="ARBA00005417"/>
    </source>
</evidence>
<dbReference type="InterPro" id="IPR050388">
    <property type="entry name" value="ABC_Ni/Peptide_Import"/>
</dbReference>
<sequence length="241" mass="27491">MGDKILRVKNLSISFKNKVLLRNINFILEKGKVLAITGESGIGKSLLGKSLVRLLDSDFHINADEFNFNGTEILKLNKNKLRKFRSKVGLVLQDSEASLYPYLDIGKLCSLILKTHTNLNQKGYKQYAFSYFERLGFENLDLLWHSYPYELSVGMARRVSLALALLNKPEILICDEVTASLDLENTQKMIQILKDLKKDIALVCITHDLNLIRFLADEVLMLEKDQANLYTLDEFLGIYNA</sequence>
<dbReference type="AlphaFoldDB" id="A0A4U7BSW4"/>
<evidence type="ECO:0000259" key="8">
    <source>
        <dbReference type="PROSITE" id="PS50893"/>
    </source>
</evidence>
<organism evidence="9 10">
    <name type="scientific">Campylobacter aviculae</name>
    <dbReference type="NCBI Taxonomy" id="2510190"/>
    <lineage>
        <taxon>Bacteria</taxon>
        <taxon>Pseudomonadati</taxon>
        <taxon>Campylobacterota</taxon>
        <taxon>Epsilonproteobacteria</taxon>
        <taxon>Campylobacterales</taxon>
        <taxon>Campylobacteraceae</taxon>
        <taxon>Campylobacter</taxon>
    </lineage>
</organism>
<proteinExistence type="inferred from homology"/>
<evidence type="ECO:0000256" key="4">
    <source>
        <dbReference type="ARBA" id="ARBA00022475"/>
    </source>
</evidence>
<keyword evidence="3" id="KW-0813">Transport</keyword>
<evidence type="ECO:0000256" key="6">
    <source>
        <dbReference type="ARBA" id="ARBA00022840"/>
    </source>
</evidence>
<name>A0A4U7BSW4_9BACT</name>
<comment type="caution">
    <text evidence="9">The sequence shown here is derived from an EMBL/GenBank/DDBJ whole genome shotgun (WGS) entry which is preliminary data.</text>
</comment>
<dbReference type="Proteomes" id="UP000310353">
    <property type="component" value="Unassembled WGS sequence"/>
</dbReference>
<gene>
    <name evidence="9" type="ORF">CQA76_05545</name>
</gene>
<reference evidence="9 10" key="1">
    <citation type="submission" date="2018-05" db="EMBL/GenBank/DDBJ databases">
        <title>Novel Campyloabacter and Helicobacter Species and Strains.</title>
        <authorList>
            <person name="Mannion A.J."/>
            <person name="Shen Z."/>
            <person name="Fox J.G."/>
        </authorList>
    </citation>
    <scope>NUCLEOTIDE SEQUENCE [LARGE SCALE GENOMIC DNA]</scope>
    <source>
        <strain evidence="10">MIT17-670</strain>
    </source>
</reference>
<dbReference type="PROSITE" id="PS50893">
    <property type="entry name" value="ABC_TRANSPORTER_2"/>
    <property type="match status" value="1"/>
</dbReference>
<keyword evidence="10" id="KW-1185">Reference proteome</keyword>
<dbReference type="InterPro" id="IPR003593">
    <property type="entry name" value="AAA+_ATPase"/>
</dbReference>
<dbReference type="GO" id="GO:0005524">
    <property type="term" value="F:ATP binding"/>
    <property type="evidence" value="ECO:0007669"/>
    <property type="project" value="UniProtKB-KW"/>
</dbReference>
<comment type="subcellular location">
    <subcellularLocation>
        <location evidence="1">Cell inner membrane</location>
        <topology evidence="1">Peripheral membrane protein</topology>
    </subcellularLocation>
</comment>
<keyword evidence="6 9" id="KW-0067">ATP-binding</keyword>
<dbReference type="Pfam" id="PF00005">
    <property type="entry name" value="ABC_tran"/>
    <property type="match status" value="1"/>
</dbReference>
<dbReference type="GO" id="GO:0005886">
    <property type="term" value="C:plasma membrane"/>
    <property type="evidence" value="ECO:0007669"/>
    <property type="project" value="UniProtKB-SubCell"/>
</dbReference>
<keyword evidence="7" id="KW-0472">Membrane</keyword>
<comment type="similarity">
    <text evidence="2">Belongs to the ABC transporter superfamily.</text>
</comment>